<reference evidence="2" key="1">
    <citation type="journal article" date="2020" name="mSystems">
        <title>Genome- and Community-Level Interaction Insights into Carbon Utilization and Element Cycling Functions of Hydrothermarchaeota in Hydrothermal Sediment.</title>
        <authorList>
            <person name="Zhou Z."/>
            <person name="Liu Y."/>
            <person name="Xu W."/>
            <person name="Pan J."/>
            <person name="Luo Z.H."/>
            <person name="Li M."/>
        </authorList>
    </citation>
    <scope>NUCLEOTIDE SEQUENCE [LARGE SCALE GENOMIC DNA]</scope>
    <source>
        <strain evidence="2">SpSt-374</strain>
    </source>
</reference>
<proteinExistence type="predicted"/>
<dbReference type="AlphaFoldDB" id="A0A7C3VTN1"/>
<name>A0A7C3VTN1_9CYAN</name>
<dbReference type="InterPro" id="IPR011335">
    <property type="entry name" value="Restrct_endonuc-II-like"/>
</dbReference>
<comment type="caution">
    <text evidence="2">The sequence shown here is derived from an EMBL/GenBank/DDBJ whole genome shotgun (WGS) entry which is preliminary data.</text>
</comment>
<keyword evidence="2" id="KW-0255">Endonuclease</keyword>
<evidence type="ECO:0000313" key="2">
    <source>
        <dbReference type="EMBL" id="HGG02356.1"/>
    </source>
</evidence>
<dbReference type="EMBL" id="DSPX01000178">
    <property type="protein sequence ID" value="HGG02356.1"/>
    <property type="molecule type" value="Genomic_DNA"/>
</dbReference>
<feature type="domain" description="Putative restriction endonuclease" evidence="1">
    <location>
        <begin position="51"/>
        <end position="143"/>
    </location>
</feature>
<dbReference type="PANTHER" id="PTHR33352">
    <property type="entry name" value="SLR1095 PROTEIN"/>
    <property type="match status" value="1"/>
</dbReference>
<organism evidence="2">
    <name type="scientific">Planktothricoides sp. SpSt-374</name>
    <dbReference type="NCBI Taxonomy" id="2282167"/>
    <lineage>
        <taxon>Bacteria</taxon>
        <taxon>Bacillati</taxon>
        <taxon>Cyanobacteriota</taxon>
        <taxon>Cyanophyceae</taxon>
        <taxon>Oscillatoriophycideae</taxon>
        <taxon>Oscillatoriales</taxon>
        <taxon>Oscillatoriaceae</taxon>
        <taxon>Planktothricoides</taxon>
    </lineage>
</organism>
<dbReference type="InterPro" id="IPR012296">
    <property type="entry name" value="Nuclease_put_TT1808"/>
</dbReference>
<dbReference type="InterPro" id="IPR008538">
    <property type="entry name" value="Uma2"/>
</dbReference>
<keyword evidence="2" id="KW-0378">Hydrolase</keyword>
<dbReference type="SUPFAM" id="SSF52980">
    <property type="entry name" value="Restriction endonuclease-like"/>
    <property type="match status" value="1"/>
</dbReference>
<protein>
    <submittedName>
        <fullName evidence="2">Uma2 family endonuclease</fullName>
    </submittedName>
</protein>
<accession>A0A7C3VTN1</accession>
<evidence type="ECO:0000259" key="1">
    <source>
        <dbReference type="Pfam" id="PF05685"/>
    </source>
</evidence>
<dbReference type="Gene3D" id="3.90.1570.10">
    <property type="entry name" value="tt1808, chain A"/>
    <property type="match status" value="1"/>
</dbReference>
<gene>
    <name evidence="2" type="ORF">ENR15_17365</name>
</gene>
<dbReference type="CDD" id="cd06260">
    <property type="entry name" value="DUF820-like"/>
    <property type="match status" value="1"/>
</dbReference>
<dbReference type="Pfam" id="PF05685">
    <property type="entry name" value="Uma2"/>
    <property type="match status" value="1"/>
</dbReference>
<keyword evidence="2" id="KW-0540">Nuclease</keyword>
<sequence>MVVQVETSIKPEPIGVRIYPESDGQPMADNTKQFRWIVLIKENLEILFAENADVFVAGDLLWYPVEGMGRCQAPDVMVVFGRPKGDRGSYKQWEENGIPPLVVFEIISPSNTVAEMSKKMLFYQEYGVEEYYIYDPEKGELVGSVSRGDRLAEIEPVNGWVSPRLGVRFELGENGLVIYHPDGERFLSPVELARRREQAEGRVKILEAKLRELGIDPEVI</sequence>
<dbReference type="GO" id="GO:0004519">
    <property type="term" value="F:endonuclease activity"/>
    <property type="evidence" value="ECO:0007669"/>
    <property type="project" value="UniProtKB-KW"/>
</dbReference>
<dbReference type="PANTHER" id="PTHR33352:SF2">
    <property type="entry name" value="SLL0995 PROTEIN"/>
    <property type="match status" value="1"/>
</dbReference>